<keyword evidence="1" id="KW-0472">Membrane</keyword>
<sequence>MKPGTKPKGGVYAILAALLAFCALAAVGGYLLIDNLADRGPASPKDAVDGFLTALLADRDPQAARRYVCPDIRDSDFTANLEAITAEEQKTGEKIAITWDKVLTTGERGGNATVTADVSSATSAGTEASTWTFTVIKAPRWYVCGFATPG</sequence>
<keyword evidence="3" id="KW-1185">Reference proteome</keyword>
<dbReference type="RefSeq" id="WP_285665541.1">
    <property type="nucleotide sequence ID" value="NZ_BSTX01000004.1"/>
</dbReference>
<keyword evidence="1" id="KW-1133">Transmembrane helix</keyword>
<organism evidence="2 3">
    <name type="scientific">Actinorhabdospora filicis</name>
    <dbReference type="NCBI Taxonomy" id="1785913"/>
    <lineage>
        <taxon>Bacteria</taxon>
        <taxon>Bacillati</taxon>
        <taxon>Actinomycetota</taxon>
        <taxon>Actinomycetes</taxon>
        <taxon>Micromonosporales</taxon>
        <taxon>Micromonosporaceae</taxon>
        <taxon>Actinorhabdospora</taxon>
    </lineage>
</organism>
<feature type="transmembrane region" description="Helical" evidence="1">
    <location>
        <begin position="12"/>
        <end position="33"/>
    </location>
</feature>
<gene>
    <name evidence="2" type="ORF">Afil01_51860</name>
</gene>
<reference evidence="2" key="1">
    <citation type="submission" date="2023-03" db="EMBL/GenBank/DDBJ databases">
        <title>Actinorhabdospora filicis NBRC 111898.</title>
        <authorList>
            <person name="Ichikawa N."/>
            <person name="Sato H."/>
            <person name="Tonouchi N."/>
        </authorList>
    </citation>
    <scope>NUCLEOTIDE SEQUENCE</scope>
    <source>
        <strain evidence="2">NBRC 111898</strain>
    </source>
</reference>
<dbReference type="Proteomes" id="UP001165079">
    <property type="component" value="Unassembled WGS sequence"/>
</dbReference>
<evidence type="ECO:0000256" key="1">
    <source>
        <dbReference type="SAM" id="Phobius"/>
    </source>
</evidence>
<proteinExistence type="predicted"/>
<name>A0A9W6SQY6_9ACTN</name>
<comment type="caution">
    <text evidence="2">The sequence shown here is derived from an EMBL/GenBank/DDBJ whole genome shotgun (WGS) entry which is preliminary data.</text>
</comment>
<dbReference type="EMBL" id="BSTX01000004">
    <property type="protein sequence ID" value="GLZ80379.1"/>
    <property type="molecule type" value="Genomic_DNA"/>
</dbReference>
<protein>
    <submittedName>
        <fullName evidence="2">Uncharacterized protein</fullName>
    </submittedName>
</protein>
<keyword evidence="1" id="KW-0812">Transmembrane</keyword>
<accession>A0A9W6SQY6</accession>
<evidence type="ECO:0000313" key="2">
    <source>
        <dbReference type="EMBL" id="GLZ80379.1"/>
    </source>
</evidence>
<dbReference type="AlphaFoldDB" id="A0A9W6SQY6"/>
<evidence type="ECO:0000313" key="3">
    <source>
        <dbReference type="Proteomes" id="UP001165079"/>
    </source>
</evidence>